<comment type="caution">
    <text evidence="3">The sequence shown here is derived from an EMBL/GenBank/DDBJ whole genome shotgun (WGS) entry which is preliminary data.</text>
</comment>
<dbReference type="Proteomes" id="UP001595789">
    <property type="component" value="Unassembled WGS sequence"/>
</dbReference>
<dbReference type="Pfam" id="PF14730">
    <property type="entry name" value="DUF4468"/>
    <property type="match status" value="1"/>
</dbReference>
<evidence type="ECO:0000256" key="1">
    <source>
        <dbReference type="SAM" id="SignalP"/>
    </source>
</evidence>
<sequence length="192" mass="22018">MKRLLLSLAFALITAATFAQTTPKMELKPFGFASAADSTKNFVVLEVPKLKQSDLYNKTLTYLNGLYKNPSQVISSVDGESITVNGYTNDVQGTFKFHQYPFTYNIVFQFKDGKIKYQPRFIKLMEVPETMPAKEIYLKNTDSSKPHEINAIFFKSNRDGFYYPLKDSIQENLSSWANSYLNEIKKSLSDNW</sequence>
<organism evidence="3 4">
    <name type="scientific">Pedobacter lithocola</name>
    <dbReference type="NCBI Taxonomy" id="1908239"/>
    <lineage>
        <taxon>Bacteria</taxon>
        <taxon>Pseudomonadati</taxon>
        <taxon>Bacteroidota</taxon>
        <taxon>Sphingobacteriia</taxon>
        <taxon>Sphingobacteriales</taxon>
        <taxon>Sphingobacteriaceae</taxon>
        <taxon>Pedobacter</taxon>
    </lineage>
</organism>
<dbReference type="Gene3D" id="3.30.530.80">
    <property type="match status" value="1"/>
</dbReference>
<evidence type="ECO:0000259" key="2">
    <source>
        <dbReference type="Pfam" id="PF14730"/>
    </source>
</evidence>
<evidence type="ECO:0000313" key="3">
    <source>
        <dbReference type="EMBL" id="MFC4213485.1"/>
    </source>
</evidence>
<dbReference type="RefSeq" id="WP_378988732.1">
    <property type="nucleotide sequence ID" value="NZ_JBHSBW010000016.1"/>
</dbReference>
<feature type="signal peptide" evidence="1">
    <location>
        <begin position="1"/>
        <end position="19"/>
    </location>
</feature>
<feature type="chain" id="PRO_5046516832" evidence="1">
    <location>
        <begin position="20"/>
        <end position="192"/>
    </location>
</feature>
<proteinExistence type="predicted"/>
<accession>A0ABV8PHF6</accession>
<gene>
    <name evidence="3" type="ORF">ACFOWA_19990</name>
</gene>
<name>A0ABV8PHF6_9SPHI</name>
<dbReference type="InterPro" id="IPR027823">
    <property type="entry name" value="DUF4468"/>
</dbReference>
<protein>
    <submittedName>
        <fullName evidence="3">DUF4468 domain-containing protein</fullName>
    </submittedName>
</protein>
<reference evidence="4" key="1">
    <citation type="journal article" date="2019" name="Int. J. Syst. Evol. Microbiol.">
        <title>The Global Catalogue of Microorganisms (GCM) 10K type strain sequencing project: providing services to taxonomists for standard genome sequencing and annotation.</title>
        <authorList>
            <consortium name="The Broad Institute Genomics Platform"/>
            <consortium name="The Broad Institute Genome Sequencing Center for Infectious Disease"/>
            <person name="Wu L."/>
            <person name="Ma J."/>
        </authorList>
    </citation>
    <scope>NUCLEOTIDE SEQUENCE [LARGE SCALE GENOMIC DNA]</scope>
    <source>
        <strain evidence="4">CCM 8691</strain>
    </source>
</reference>
<evidence type="ECO:0000313" key="4">
    <source>
        <dbReference type="Proteomes" id="UP001595789"/>
    </source>
</evidence>
<keyword evidence="1" id="KW-0732">Signal</keyword>
<keyword evidence="4" id="KW-1185">Reference proteome</keyword>
<feature type="domain" description="DUF4468" evidence="2">
    <location>
        <begin position="44"/>
        <end position="118"/>
    </location>
</feature>
<dbReference type="EMBL" id="JBHSBW010000016">
    <property type="protein sequence ID" value="MFC4213485.1"/>
    <property type="molecule type" value="Genomic_DNA"/>
</dbReference>